<evidence type="ECO:0000313" key="3">
    <source>
        <dbReference type="WBParaSite" id="TCNE_0001876601-mRNA-1"/>
    </source>
</evidence>
<protein>
    <submittedName>
        <fullName evidence="3">Secreted protein</fullName>
    </submittedName>
</protein>
<accession>A0A183VDE2</accession>
<evidence type="ECO:0000313" key="2">
    <source>
        <dbReference type="Proteomes" id="UP000050794"/>
    </source>
</evidence>
<organism evidence="2 3">
    <name type="scientific">Toxocara canis</name>
    <name type="common">Canine roundworm</name>
    <dbReference type="NCBI Taxonomy" id="6265"/>
    <lineage>
        <taxon>Eukaryota</taxon>
        <taxon>Metazoa</taxon>
        <taxon>Ecdysozoa</taxon>
        <taxon>Nematoda</taxon>
        <taxon>Chromadorea</taxon>
        <taxon>Rhabditida</taxon>
        <taxon>Spirurina</taxon>
        <taxon>Ascaridomorpha</taxon>
        <taxon>Ascaridoidea</taxon>
        <taxon>Toxocaridae</taxon>
        <taxon>Toxocara</taxon>
    </lineage>
</organism>
<dbReference type="AlphaFoldDB" id="A0A183VDE2"/>
<dbReference type="Proteomes" id="UP000050794">
    <property type="component" value="Unassembled WGS sequence"/>
</dbReference>
<reference evidence="3" key="1">
    <citation type="submission" date="2016-06" db="UniProtKB">
        <authorList>
            <consortium name="WormBaseParasite"/>
        </authorList>
    </citation>
    <scope>IDENTIFICATION</scope>
</reference>
<gene>
    <name evidence="1" type="ORF">TCNE_LOCUS18763</name>
</gene>
<keyword evidence="2" id="KW-1185">Reference proteome</keyword>
<proteinExistence type="predicted"/>
<evidence type="ECO:0000313" key="1">
    <source>
        <dbReference type="EMBL" id="VDM50084.1"/>
    </source>
</evidence>
<dbReference type="EMBL" id="UYWY01025929">
    <property type="protein sequence ID" value="VDM50084.1"/>
    <property type="molecule type" value="Genomic_DNA"/>
</dbReference>
<name>A0A183VDE2_TOXCA</name>
<reference evidence="1 2" key="2">
    <citation type="submission" date="2018-11" db="EMBL/GenBank/DDBJ databases">
        <authorList>
            <consortium name="Pathogen Informatics"/>
        </authorList>
    </citation>
    <scope>NUCLEOTIDE SEQUENCE [LARGE SCALE GENOMIC DNA]</scope>
</reference>
<sequence length="71" mass="7983">MAIHCVVREGCVRSTRRSELVLGLVTWARNSGRLHHLDHHQMPACALDGACFKCGDPDVLKPSRHDCSLRY</sequence>
<dbReference type="WBParaSite" id="TCNE_0001876601-mRNA-1">
    <property type="protein sequence ID" value="TCNE_0001876601-mRNA-1"/>
    <property type="gene ID" value="TCNE_0001876601"/>
</dbReference>